<dbReference type="InterPro" id="IPR009875">
    <property type="entry name" value="PilZ_domain"/>
</dbReference>
<organism evidence="3 4">
    <name type="scientific">Sphingomonas jinjuensis</name>
    <dbReference type="NCBI Taxonomy" id="535907"/>
    <lineage>
        <taxon>Bacteria</taxon>
        <taxon>Pseudomonadati</taxon>
        <taxon>Pseudomonadota</taxon>
        <taxon>Alphaproteobacteria</taxon>
        <taxon>Sphingomonadales</taxon>
        <taxon>Sphingomonadaceae</taxon>
        <taxon>Sphingomonas</taxon>
    </lineage>
</organism>
<feature type="domain" description="PilZ" evidence="2">
    <location>
        <begin position="28"/>
        <end position="107"/>
    </location>
</feature>
<dbReference type="EMBL" id="JACIEV010000012">
    <property type="protein sequence ID" value="MBB4155448.1"/>
    <property type="molecule type" value="Genomic_DNA"/>
</dbReference>
<dbReference type="Pfam" id="PF07238">
    <property type="entry name" value="PilZ"/>
    <property type="match status" value="1"/>
</dbReference>
<accession>A0A840FNG7</accession>
<evidence type="ECO:0000259" key="2">
    <source>
        <dbReference type="Pfam" id="PF07238"/>
    </source>
</evidence>
<dbReference type="AlphaFoldDB" id="A0A840FNG7"/>
<dbReference type="Proteomes" id="UP000529795">
    <property type="component" value="Unassembled WGS sequence"/>
</dbReference>
<comment type="caution">
    <text evidence="3">The sequence shown here is derived from an EMBL/GenBank/DDBJ whole genome shotgun (WGS) entry which is preliminary data.</text>
</comment>
<dbReference type="RefSeq" id="WP_183986961.1">
    <property type="nucleotide sequence ID" value="NZ_JACIEV010000012.1"/>
</dbReference>
<evidence type="ECO:0000313" key="3">
    <source>
        <dbReference type="EMBL" id="MBB4155448.1"/>
    </source>
</evidence>
<dbReference type="SUPFAM" id="SSF141371">
    <property type="entry name" value="PilZ domain-like"/>
    <property type="match status" value="1"/>
</dbReference>
<sequence length="147" mass="15843">MILTRASDASTSGHIVSEPREFETMKPRARRVSVMLTVLIAANKEAPATCHRVRNISEGGMRIDRTSDLQSGNAVFLTIGKLVDVAATVVWTSENAAGLVFGTPINPIHATAKIAPRTSAIQPGFGDTKTTCKAGWFHSLQNAYRHV</sequence>
<proteinExistence type="predicted"/>
<reference evidence="3 4" key="1">
    <citation type="submission" date="2020-08" db="EMBL/GenBank/DDBJ databases">
        <title>Genomic Encyclopedia of Type Strains, Phase IV (KMG-IV): sequencing the most valuable type-strain genomes for metagenomic binning, comparative biology and taxonomic classification.</title>
        <authorList>
            <person name="Goeker M."/>
        </authorList>
    </citation>
    <scope>NUCLEOTIDE SEQUENCE [LARGE SCALE GENOMIC DNA]</scope>
    <source>
        <strain evidence="3 4">YC6723</strain>
    </source>
</reference>
<evidence type="ECO:0000256" key="1">
    <source>
        <dbReference type="SAM" id="MobiDB-lite"/>
    </source>
</evidence>
<evidence type="ECO:0000313" key="4">
    <source>
        <dbReference type="Proteomes" id="UP000529795"/>
    </source>
</evidence>
<keyword evidence="4" id="KW-1185">Reference proteome</keyword>
<protein>
    <recommendedName>
        <fullName evidence="2">PilZ domain-containing protein</fullName>
    </recommendedName>
</protein>
<gene>
    <name evidence="3" type="ORF">GGQ80_003371</name>
</gene>
<name>A0A840FNG7_9SPHN</name>
<feature type="region of interest" description="Disordered" evidence="1">
    <location>
        <begin position="1"/>
        <end position="22"/>
    </location>
</feature>
<dbReference type="GO" id="GO:0035438">
    <property type="term" value="F:cyclic-di-GMP binding"/>
    <property type="evidence" value="ECO:0007669"/>
    <property type="project" value="InterPro"/>
</dbReference>